<reference evidence="1 2" key="1">
    <citation type="journal article" date="2019" name="Int. J. Syst. Evol. Microbiol.">
        <title>The Global Catalogue of Microorganisms (GCM) 10K type strain sequencing project: providing services to taxonomists for standard genome sequencing and annotation.</title>
        <authorList>
            <consortium name="The Broad Institute Genomics Platform"/>
            <consortium name="The Broad Institute Genome Sequencing Center for Infectious Disease"/>
            <person name="Wu L."/>
            <person name="Ma J."/>
        </authorList>
    </citation>
    <scope>NUCLEOTIDE SEQUENCE [LARGE SCALE GENOMIC DNA]</scope>
    <source>
        <strain evidence="1 2">JCM 14589</strain>
    </source>
</reference>
<sequence>MRSDLKDQVDRFADDVTSTLQAVLGEKDVELQATMLDERFTVSTPEPSGITLCVDRKPLLRLAVKFECGWDSQDEFVAVDTAEFHVFTLRDREALFRYEFVRNMRSPIPCARDC</sequence>
<dbReference type="Proteomes" id="UP001500350">
    <property type="component" value="Unassembled WGS sequence"/>
</dbReference>
<accession>A0ABN2D878</accession>
<protein>
    <submittedName>
        <fullName evidence="1">Uncharacterized protein</fullName>
    </submittedName>
</protein>
<gene>
    <name evidence="1" type="ORF">GCM10009763_20190</name>
</gene>
<comment type="caution">
    <text evidence="1">The sequence shown here is derived from an EMBL/GenBank/DDBJ whole genome shotgun (WGS) entry which is preliminary data.</text>
</comment>
<evidence type="ECO:0000313" key="2">
    <source>
        <dbReference type="Proteomes" id="UP001500350"/>
    </source>
</evidence>
<evidence type="ECO:0000313" key="1">
    <source>
        <dbReference type="EMBL" id="GAA1572408.1"/>
    </source>
</evidence>
<dbReference type="EMBL" id="BAAANW010000016">
    <property type="protein sequence ID" value="GAA1572408.1"/>
    <property type="molecule type" value="Genomic_DNA"/>
</dbReference>
<keyword evidence="2" id="KW-1185">Reference proteome</keyword>
<dbReference type="RefSeq" id="WP_346027021.1">
    <property type="nucleotide sequence ID" value="NZ_BAAANW010000016.1"/>
</dbReference>
<organism evidence="1 2">
    <name type="scientific">Dermacoccus profundi</name>
    <dbReference type="NCBI Taxonomy" id="322602"/>
    <lineage>
        <taxon>Bacteria</taxon>
        <taxon>Bacillati</taxon>
        <taxon>Actinomycetota</taxon>
        <taxon>Actinomycetes</taxon>
        <taxon>Micrococcales</taxon>
        <taxon>Dermacoccaceae</taxon>
        <taxon>Dermacoccus</taxon>
    </lineage>
</organism>
<proteinExistence type="predicted"/>
<name>A0ABN2D878_9MICO</name>